<dbReference type="PaxDb" id="4113-PGSC0003DMT400040624"/>
<evidence type="ECO:0000313" key="1">
    <source>
        <dbReference type="EnsemblPlants" id="PGSC0003DMT400040624"/>
    </source>
</evidence>
<dbReference type="AlphaFoldDB" id="M1BA55"/>
<keyword evidence="2" id="KW-1185">Reference proteome</keyword>
<dbReference type="HOGENOM" id="CLU_1663799_0_0_1"/>
<gene>
    <name evidence="1" type="primary">LOC107058221</name>
</gene>
<name>M1BA55_SOLTU</name>
<evidence type="ECO:0000313" key="2">
    <source>
        <dbReference type="Proteomes" id="UP000011115"/>
    </source>
</evidence>
<dbReference type="Proteomes" id="UP000011115">
    <property type="component" value="Unassembled WGS sequence"/>
</dbReference>
<reference evidence="2" key="1">
    <citation type="journal article" date="2011" name="Nature">
        <title>Genome sequence and analysis of the tuber crop potato.</title>
        <authorList>
            <consortium name="The Potato Genome Sequencing Consortium"/>
        </authorList>
    </citation>
    <scope>NUCLEOTIDE SEQUENCE [LARGE SCALE GENOMIC DNA]</scope>
    <source>
        <strain evidence="2">cv. DM1-3 516 R44</strain>
    </source>
</reference>
<dbReference type="EnsemblPlants" id="PGSC0003DMT400040624">
    <property type="protein sequence ID" value="PGSC0003DMT400040624"/>
    <property type="gene ID" value="PGSC0003DMG400015707"/>
</dbReference>
<sequence>MEELELGGSSVEVMYICDDINYSLQMKVGTYHNQMMYLLPIFDLLLVLGHGRYTRESAECSKQCQISLYFGYVFQKYNVDEVSSTGYLITSCPKLQELTIECGVVGIAVESICYTILTSQINLVWCCEAVHYFIGFEMEMEFVKLILASTPALKEIFDG</sequence>
<protein>
    <submittedName>
        <fullName evidence="1">Uncharacterized protein</fullName>
    </submittedName>
</protein>
<organism evidence="1 2">
    <name type="scientific">Solanum tuberosum</name>
    <name type="common">Potato</name>
    <dbReference type="NCBI Taxonomy" id="4113"/>
    <lineage>
        <taxon>Eukaryota</taxon>
        <taxon>Viridiplantae</taxon>
        <taxon>Streptophyta</taxon>
        <taxon>Embryophyta</taxon>
        <taxon>Tracheophyta</taxon>
        <taxon>Spermatophyta</taxon>
        <taxon>Magnoliopsida</taxon>
        <taxon>eudicotyledons</taxon>
        <taxon>Gunneridae</taxon>
        <taxon>Pentapetalae</taxon>
        <taxon>asterids</taxon>
        <taxon>lamiids</taxon>
        <taxon>Solanales</taxon>
        <taxon>Solanaceae</taxon>
        <taxon>Solanoideae</taxon>
        <taxon>Solaneae</taxon>
        <taxon>Solanum</taxon>
    </lineage>
</organism>
<accession>M1BA55</accession>
<dbReference type="InParanoid" id="M1BA55"/>
<reference evidence="1" key="2">
    <citation type="submission" date="2015-06" db="UniProtKB">
        <authorList>
            <consortium name="EnsemblPlants"/>
        </authorList>
    </citation>
    <scope>IDENTIFICATION</scope>
    <source>
        <strain evidence="1">DM1-3 516 R44</strain>
    </source>
</reference>
<proteinExistence type="predicted"/>
<dbReference type="Gramene" id="PGSC0003DMT400040624">
    <property type="protein sequence ID" value="PGSC0003DMT400040624"/>
    <property type="gene ID" value="PGSC0003DMG400015707"/>
</dbReference>